<sequence>MGRRKQFMDEGDDSSDDEGGRIRFDITDQDLDEEAEGFYGQHNNKNKKRKRFGEDYTDDEEEEAFGHGGLGLGSAGGSNMANKFMNFTTAKSKSTTASPASASPEPSSSMTPPAAKRQERKPIKKAQPSSEFGKFNTYTTGFGQRMLEKMGWRSGEGLGEEGSGIVNPIETKLRPKQMGIGFRGFSERTEEQRKEAKLRGEIVSSDEDEEMEDVTEPSKQQPEKREAWKRTKTRKPKQVFKTAATILAETTNDDGRMQHEQPATQQKIIDMTGPQIKEVTMADLQQSATWIETTTRLPELRHNLRLIMDLAKGDLENLSRDKQSNALRLKTMEEECAIVRERMAAENIRQGKVQDVKEMALELKKISKNALATGAYEQANITALFGHVFEQMRQKYSDEIEQLGLDQLVVAVWAPIMKLKSARWDVLADPTWGVTDVQKWRQLLVSNDDPIRDETGLMVPRPRSKETPKATPYETMMNTIWLVRVRSAINNQWNIRDPDPLVQLLEAWKPLLPRFIFENIVNQLILPKITHAVSDWDPRNDPEMIHTWIHPWLPVLEAWRLGDLFTSIRHKLGVVLRVWHPSDESALHIIVPWKDVWTSQQMESFVNKSILPKLTRVMRDEFMVNPREQQLEPLIWCMAWKDILSEHTLSQLIENEFFSKWLDVLYKWLTLSRDRVNYDEVREWYLWWRQVFGSYELEENERVSACFRKGLDMMAMAANGQPVVKN</sequence>
<dbReference type="Proteomes" id="UP000646827">
    <property type="component" value="Unassembled WGS sequence"/>
</dbReference>
<feature type="compositionally biased region" description="Acidic residues" evidence="3">
    <location>
        <begin position="204"/>
        <end position="215"/>
    </location>
</feature>
<dbReference type="Pfam" id="PF07842">
    <property type="entry name" value="GCFC"/>
    <property type="match status" value="1"/>
</dbReference>
<dbReference type="EMBL" id="JAEPRB010000174">
    <property type="protein sequence ID" value="KAG2219548.1"/>
    <property type="molecule type" value="Genomic_DNA"/>
</dbReference>
<reference evidence="5 6" key="1">
    <citation type="submission" date="2020-12" db="EMBL/GenBank/DDBJ databases">
        <title>Metabolic potential, ecology and presence of endohyphal bacteria is reflected in genomic diversity of Mucoromycotina.</title>
        <authorList>
            <person name="Muszewska A."/>
            <person name="Okrasinska A."/>
            <person name="Steczkiewicz K."/>
            <person name="Drgas O."/>
            <person name="Orlowska M."/>
            <person name="Perlinska-Lenart U."/>
            <person name="Aleksandrzak-Piekarczyk T."/>
            <person name="Szatraj K."/>
            <person name="Zielenkiewicz U."/>
            <person name="Pilsyk S."/>
            <person name="Malc E."/>
            <person name="Mieczkowski P."/>
            <person name="Kruszewska J.S."/>
            <person name="Biernat P."/>
            <person name="Pawlowska J."/>
        </authorList>
    </citation>
    <scope>NUCLEOTIDE SEQUENCE [LARGE SCALE GENOMIC DNA]</scope>
    <source>
        <strain evidence="5 6">CBS 142.35</strain>
    </source>
</reference>
<feature type="domain" description="G-patch" evidence="4">
    <location>
        <begin position="139"/>
        <end position="185"/>
    </location>
</feature>
<dbReference type="SMART" id="SM00443">
    <property type="entry name" value="G_patch"/>
    <property type="match status" value="1"/>
</dbReference>
<dbReference type="GO" id="GO:0003676">
    <property type="term" value="F:nucleic acid binding"/>
    <property type="evidence" value="ECO:0007669"/>
    <property type="project" value="InterPro"/>
</dbReference>
<dbReference type="PANTHER" id="PTHR23329">
    <property type="entry name" value="TUFTELIN-INTERACTING PROTEIN 11-RELATED"/>
    <property type="match status" value="1"/>
</dbReference>
<dbReference type="AlphaFoldDB" id="A0A8H7VK76"/>
<dbReference type="InterPro" id="IPR000467">
    <property type="entry name" value="G_patch_dom"/>
</dbReference>
<proteinExistence type="inferred from homology"/>
<dbReference type="Pfam" id="PF01585">
    <property type="entry name" value="G-patch"/>
    <property type="match status" value="1"/>
</dbReference>
<comment type="caution">
    <text evidence="5">The sequence shown here is derived from an EMBL/GenBank/DDBJ whole genome shotgun (WGS) entry which is preliminary data.</text>
</comment>
<evidence type="ECO:0000256" key="2">
    <source>
        <dbReference type="SAM" id="Coils"/>
    </source>
</evidence>
<evidence type="ECO:0000313" key="5">
    <source>
        <dbReference type="EMBL" id="KAG2219548.1"/>
    </source>
</evidence>
<evidence type="ECO:0000313" key="6">
    <source>
        <dbReference type="Proteomes" id="UP000646827"/>
    </source>
</evidence>
<evidence type="ECO:0000259" key="4">
    <source>
        <dbReference type="PROSITE" id="PS50174"/>
    </source>
</evidence>
<feature type="coiled-coil region" evidence="2">
    <location>
        <begin position="315"/>
        <end position="349"/>
    </location>
</feature>
<dbReference type="InterPro" id="IPR045211">
    <property type="entry name" value="TFP11/STIP/Ntr1"/>
</dbReference>
<feature type="region of interest" description="Disordered" evidence="3">
    <location>
        <begin position="91"/>
        <end position="137"/>
    </location>
</feature>
<name>A0A8H7VK76_9FUNG</name>
<dbReference type="PROSITE" id="PS50174">
    <property type="entry name" value="G_PATCH"/>
    <property type="match status" value="1"/>
</dbReference>
<organism evidence="5 6">
    <name type="scientific">Circinella minor</name>
    <dbReference type="NCBI Taxonomy" id="1195481"/>
    <lineage>
        <taxon>Eukaryota</taxon>
        <taxon>Fungi</taxon>
        <taxon>Fungi incertae sedis</taxon>
        <taxon>Mucoromycota</taxon>
        <taxon>Mucoromycotina</taxon>
        <taxon>Mucoromycetes</taxon>
        <taxon>Mucorales</taxon>
        <taxon>Lichtheimiaceae</taxon>
        <taxon>Circinella</taxon>
    </lineage>
</organism>
<dbReference type="GO" id="GO:0000390">
    <property type="term" value="P:spliceosomal complex disassembly"/>
    <property type="evidence" value="ECO:0007669"/>
    <property type="project" value="InterPro"/>
</dbReference>
<dbReference type="GO" id="GO:0071008">
    <property type="term" value="C:U2-type post-mRNA release spliceosomal complex"/>
    <property type="evidence" value="ECO:0007669"/>
    <property type="project" value="TreeGrafter"/>
</dbReference>
<gene>
    <name evidence="5" type="ORF">INT45_013207</name>
</gene>
<dbReference type="InterPro" id="IPR022783">
    <property type="entry name" value="GCFC_dom"/>
</dbReference>
<dbReference type="PANTHER" id="PTHR23329:SF1">
    <property type="entry name" value="TUFTELIN-INTERACTING PROTEIN 11"/>
    <property type="match status" value="1"/>
</dbReference>
<feature type="region of interest" description="Disordered" evidence="3">
    <location>
        <begin position="187"/>
        <end position="235"/>
    </location>
</feature>
<comment type="similarity">
    <text evidence="1">Belongs to the TFP11/STIP family.</text>
</comment>
<accession>A0A8H7VK76</accession>
<keyword evidence="2" id="KW-0175">Coiled coil</keyword>
<dbReference type="OrthoDB" id="4822at2759"/>
<protein>
    <recommendedName>
        <fullName evidence="4">G-patch domain-containing protein</fullName>
    </recommendedName>
</protein>
<feature type="region of interest" description="Disordered" evidence="3">
    <location>
        <begin position="1"/>
        <end position="71"/>
    </location>
</feature>
<evidence type="ECO:0000256" key="1">
    <source>
        <dbReference type="ARBA" id="ARBA00010900"/>
    </source>
</evidence>
<feature type="compositionally biased region" description="Acidic residues" evidence="3">
    <location>
        <begin position="27"/>
        <end position="36"/>
    </location>
</feature>
<feature type="compositionally biased region" description="Basic and acidic residues" evidence="3">
    <location>
        <begin position="187"/>
        <end position="200"/>
    </location>
</feature>
<feature type="compositionally biased region" description="Low complexity" evidence="3">
    <location>
        <begin position="91"/>
        <end position="115"/>
    </location>
</feature>
<evidence type="ECO:0000256" key="3">
    <source>
        <dbReference type="SAM" id="MobiDB-lite"/>
    </source>
</evidence>
<keyword evidence="6" id="KW-1185">Reference proteome</keyword>